<dbReference type="InterPro" id="IPR017481">
    <property type="entry name" value="CHP03032"/>
</dbReference>
<protein>
    <submittedName>
        <fullName evidence="2">TIGR03032 family protein</fullName>
    </submittedName>
</protein>
<evidence type="ECO:0000259" key="1">
    <source>
        <dbReference type="Pfam" id="PF16261"/>
    </source>
</evidence>
<proteinExistence type="predicted"/>
<organism evidence="2">
    <name type="scientific">Leptolyngbya sp. NK1-12</name>
    <dbReference type="NCBI Taxonomy" id="2547451"/>
    <lineage>
        <taxon>Bacteria</taxon>
        <taxon>Bacillati</taxon>
        <taxon>Cyanobacteriota</taxon>
        <taxon>Cyanophyceae</taxon>
        <taxon>Leptolyngbyales</taxon>
        <taxon>Leptolyngbyaceae</taxon>
        <taxon>Leptolyngbya group</taxon>
        <taxon>Leptolyngbya</taxon>
    </lineage>
</organism>
<dbReference type="EMBL" id="CP053586">
    <property type="protein sequence ID" value="WNZ26804.1"/>
    <property type="molecule type" value="Genomic_DNA"/>
</dbReference>
<feature type="domain" description="Conserved hypothetical protein CHP03032" evidence="1">
    <location>
        <begin position="8"/>
        <end position="325"/>
    </location>
</feature>
<dbReference type="AlphaFoldDB" id="A0AA97AJM4"/>
<dbReference type="Pfam" id="PF16261">
    <property type="entry name" value="DUF4915"/>
    <property type="match status" value="1"/>
</dbReference>
<name>A0AA97AJM4_9CYAN</name>
<evidence type="ECO:0000313" key="2">
    <source>
        <dbReference type="EMBL" id="WNZ26804.1"/>
    </source>
</evidence>
<accession>A0AA97AJM4</accession>
<gene>
    <name evidence="2" type="ORF">HJG54_25945</name>
</gene>
<reference evidence="2" key="1">
    <citation type="submission" date="2020-05" db="EMBL/GenBank/DDBJ databases">
        <authorList>
            <person name="Zhu T."/>
            <person name="Keshari N."/>
            <person name="Lu X."/>
        </authorList>
    </citation>
    <scope>NUCLEOTIDE SEQUENCE</scope>
    <source>
        <strain evidence="2">NK1-12</strain>
    </source>
</reference>
<dbReference type="NCBIfam" id="TIGR03032">
    <property type="entry name" value="TIGR03032 family protein"/>
    <property type="match status" value="1"/>
</dbReference>
<sequence length="349" mass="39319">MGVYASRQFLDWLLAEQISLAITTYQSSRLLLLGASPTGKISGFERIFERAMGLFTTTERLYLSSKYQIWQLDNVLQPGQDYNGYDKLYVPRVGYTTGDLDIHDLVIDQQGRLVFVSSLLNCLATVSPRHSCIPLWKPPFISKLVNEDRCHLNGLALEAGQPRYVTACSRSDVIDGWRNRRREGGCVIDLRSEEIMAEGLSMPHSPRCYRDQLWLLNSGQGEFGYLDRASGRFEPVTFCPGYLRGLAFWQQYAIVGLSKPRGDDKTFAGLALDEMLTAKQADPFCGVMVIDIQSGTVVHWLRLEGVVTELYDVQILPKVQRPMALGFQTDEIARLLTLDSMEPLFGETV</sequence>